<proteinExistence type="predicted"/>
<keyword evidence="1" id="KW-0812">Transmembrane</keyword>
<protein>
    <submittedName>
        <fullName evidence="2">Uncharacterized protein</fullName>
    </submittedName>
</protein>
<gene>
    <name evidence="2" type="ORF">HNR00_004708</name>
</gene>
<dbReference type="Proteomes" id="UP000583454">
    <property type="component" value="Unassembled WGS sequence"/>
</dbReference>
<dbReference type="EMBL" id="JACHOP010000031">
    <property type="protein sequence ID" value="MBB5759970.1"/>
    <property type="molecule type" value="Genomic_DNA"/>
</dbReference>
<evidence type="ECO:0000313" key="2">
    <source>
        <dbReference type="EMBL" id="MBB5759970.1"/>
    </source>
</evidence>
<keyword evidence="1" id="KW-1133">Transmembrane helix</keyword>
<sequence>MPASVAPSEPAPWLLPGALLAASLTASVWLGLPAAKAGEPVAAVFPPWWSPAESLSAAVAAGGAVLRAGRPPGLVVARSSVPGFETRLRAAGAWLLFDPRGLGLCTPAEKRPS</sequence>
<keyword evidence="3" id="KW-1185">Reference proteome</keyword>
<keyword evidence="1" id="KW-0472">Membrane</keyword>
<dbReference type="RefSeq" id="WP_183573517.1">
    <property type="nucleotide sequence ID" value="NZ_JACHOP010000031.1"/>
</dbReference>
<dbReference type="AlphaFoldDB" id="A0A840ZRJ7"/>
<accession>A0A840ZRJ7</accession>
<reference evidence="2 3" key="1">
    <citation type="submission" date="2020-08" db="EMBL/GenBank/DDBJ databases">
        <title>Genomic Encyclopedia of Type Strains, Phase IV (KMG-IV): sequencing the most valuable type-strain genomes for metagenomic binning, comparative biology and taxonomic classification.</title>
        <authorList>
            <person name="Goeker M."/>
        </authorList>
    </citation>
    <scope>NUCLEOTIDE SEQUENCE [LARGE SCALE GENOMIC DNA]</scope>
    <source>
        <strain evidence="2 3">DSM 2163</strain>
    </source>
</reference>
<evidence type="ECO:0000256" key="1">
    <source>
        <dbReference type="SAM" id="Phobius"/>
    </source>
</evidence>
<comment type="caution">
    <text evidence="2">The sequence shown here is derived from an EMBL/GenBank/DDBJ whole genome shotgun (WGS) entry which is preliminary data.</text>
</comment>
<organism evidence="2 3">
    <name type="scientific">Methylorubrum rhodinum</name>
    <dbReference type="NCBI Taxonomy" id="29428"/>
    <lineage>
        <taxon>Bacteria</taxon>
        <taxon>Pseudomonadati</taxon>
        <taxon>Pseudomonadota</taxon>
        <taxon>Alphaproteobacteria</taxon>
        <taxon>Hyphomicrobiales</taxon>
        <taxon>Methylobacteriaceae</taxon>
        <taxon>Methylorubrum</taxon>
    </lineage>
</organism>
<feature type="transmembrane region" description="Helical" evidence="1">
    <location>
        <begin position="12"/>
        <end position="32"/>
    </location>
</feature>
<evidence type="ECO:0000313" key="3">
    <source>
        <dbReference type="Proteomes" id="UP000583454"/>
    </source>
</evidence>
<name>A0A840ZRJ7_9HYPH</name>